<reference evidence="3" key="1">
    <citation type="journal article" date="2019" name="Int. J. Syst. Evol. Microbiol.">
        <title>The Global Catalogue of Microorganisms (GCM) 10K type strain sequencing project: providing services to taxonomists for standard genome sequencing and annotation.</title>
        <authorList>
            <consortium name="The Broad Institute Genomics Platform"/>
            <consortium name="The Broad Institute Genome Sequencing Center for Infectious Disease"/>
            <person name="Wu L."/>
            <person name="Ma J."/>
        </authorList>
    </citation>
    <scope>NUCLEOTIDE SEQUENCE [LARGE SCALE GENOMIC DNA]</scope>
    <source>
        <strain evidence="3">KCTC 12907</strain>
    </source>
</reference>
<name>A0ABW2FKB0_9BACL</name>
<protein>
    <submittedName>
        <fullName evidence="2">Uncharacterized protein</fullName>
    </submittedName>
</protein>
<gene>
    <name evidence="2" type="ORF">ACFQMJ_34220</name>
</gene>
<sequence>MKKSFLSLLCFLVICCLGLPSAFTDSSGDKLKADSGGESIAKAYEYPVQPITAGWSISNSTAAKVKASQIPAAILNKLTTSALVETVLHSPLMVNMYAFNTRQQGYNTVYGAFNGLQELAKREDAIFELEQYKTKLQLLNSTDSKAIVQNLYIDTLIEAFSSEGVVVTPFYTHDSATIGTFQ</sequence>
<evidence type="ECO:0000256" key="1">
    <source>
        <dbReference type="SAM" id="SignalP"/>
    </source>
</evidence>
<accession>A0ABW2FKB0</accession>
<dbReference type="RefSeq" id="WP_378050448.1">
    <property type="nucleotide sequence ID" value="NZ_JBHMDN010000026.1"/>
</dbReference>
<keyword evidence="1" id="KW-0732">Signal</keyword>
<dbReference type="EMBL" id="JBHTAI010000038">
    <property type="protein sequence ID" value="MFC7153611.1"/>
    <property type="molecule type" value="Genomic_DNA"/>
</dbReference>
<dbReference type="Proteomes" id="UP001596378">
    <property type="component" value="Unassembled WGS sequence"/>
</dbReference>
<proteinExistence type="predicted"/>
<organism evidence="2 3">
    <name type="scientific">Cohnella cellulosilytica</name>
    <dbReference type="NCBI Taxonomy" id="986710"/>
    <lineage>
        <taxon>Bacteria</taxon>
        <taxon>Bacillati</taxon>
        <taxon>Bacillota</taxon>
        <taxon>Bacilli</taxon>
        <taxon>Bacillales</taxon>
        <taxon>Paenibacillaceae</taxon>
        <taxon>Cohnella</taxon>
    </lineage>
</organism>
<evidence type="ECO:0000313" key="2">
    <source>
        <dbReference type="EMBL" id="MFC7153611.1"/>
    </source>
</evidence>
<keyword evidence="3" id="KW-1185">Reference proteome</keyword>
<evidence type="ECO:0000313" key="3">
    <source>
        <dbReference type="Proteomes" id="UP001596378"/>
    </source>
</evidence>
<comment type="caution">
    <text evidence="2">The sequence shown here is derived from an EMBL/GenBank/DDBJ whole genome shotgun (WGS) entry which is preliminary data.</text>
</comment>
<feature type="chain" id="PRO_5046046671" evidence="1">
    <location>
        <begin position="23"/>
        <end position="182"/>
    </location>
</feature>
<feature type="signal peptide" evidence="1">
    <location>
        <begin position="1"/>
        <end position="22"/>
    </location>
</feature>